<dbReference type="PANTHER" id="PTHR30417">
    <property type="entry name" value="N-ACETYLMURAMOYL-L-ALANINE AMIDASE AMID"/>
    <property type="match status" value="1"/>
</dbReference>
<protein>
    <recommendedName>
        <fullName evidence="3">N-acetylmuramoyl-L-alanine amidase</fullName>
        <ecNumber evidence="3">3.5.1.28</ecNumber>
    </recommendedName>
</protein>
<comment type="similarity">
    <text evidence="2">Belongs to the N-acetylmuramoyl-L-alanine amidase 2 family.</text>
</comment>
<feature type="domain" description="N-acetylmuramoyl-L-alanine amidase" evidence="8">
    <location>
        <begin position="13"/>
        <end position="150"/>
    </location>
</feature>
<dbReference type="SMART" id="SM00644">
    <property type="entry name" value="Ami_2"/>
    <property type="match status" value="1"/>
</dbReference>
<comment type="caution">
    <text evidence="9">The sequence shown here is derived from an EMBL/GenBank/DDBJ whole genome shotgun (WGS) entry which is preliminary data.</text>
</comment>
<dbReference type="InterPro" id="IPR051206">
    <property type="entry name" value="NAMLAA_amidase_2"/>
</dbReference>
<sequence length="212" mass="24391">MSLIQKLISEDKYNLKCPYTMKPKGICIHNTENDAKAQNEISYMQNNQSSTSFHIAIDDNESILGIPLNRNTWHAGDGENGDGNRNYISVEICYSKSGGERFNKAEMRAAKEVAKLLKEYGWTINNIKKHQDFSRKYCPHRTLDLGWQRFLNLIQTELNNFNNIVELYRVRKTFEDAKSQIGAFSILENAKRCSDMNKGYSVFNSNGTKIYP</sequence>
<reference evidence="9 10" key="1">
    <citation type="submission" date="2020-08" db="EMBL/GenBank/DDBJ databases">
        <title>A Genomic Blueprint of the Chicken Gut Microbiome.</title>
        <authorList>
            <person name="Gilroy R."/>
            <person name="Ravi A."/>
            <person name="Getino M."/>
            <person name="Pursley I."/>
            <person name="Horton D.L."/>
            <person name="Alikhan N.-F."/>
            <person name="Baker D."/>
            <person name="Gharbi K."/>
            <person name="Hall N."/>
            <person name="Watson M."/>
            <person name="Adriaenssens E.M."/>
            <person name="Foster-Nyarko E."/>
            <person name="Jarju S."/>
            <person name="Secka A."/>
            <person name="Antonio M."/>
            <person name="Oren A."/>
            <person name="Chaudhuri R."/>
            <person name="La Ragione R.M."/>
            <person name="Hildebrand F."/>
            <person name="Pallen M.J."/>
        </authorList>
    </citation>
    <scope>NUCLEOTIDE SEQUENCE [LARGE SCALE GENOMIC DNA]</scope>
    <source>
        <strain evidence="9 10">Sa3CUN1</strain>
    </source>
</reference>
<dbReference type="Proteomes" id="UP000640335">
    <property type="component" value="Unassembled WGS sequence"/>
</dbReference>
<keyword evidence="4" id="KW-0378">Hydrolase</keyword>
<evidence type="ECO:0000256" key="2">
    <source>
        <dbReference type="ARBA" id="ARBA00007553"/>
    </source>
</evidence>
<keyword evidence="5" id="KW-0749">Sporulation</keyword>
<comment type="catalytic activity">
    <reaction evidence="1">
        <text>Hydrolyzes the link between N-acetylmuramoyl residues and L-amino acid residues in certain cell-wall glycopeptides.</text>
        <dbReference type="EC" id="3.5.1.28"/>
    </reaction>
</comment>
<evidence type="ECO:0000259" key="8">
    <source>
        <dbReference type="SMART" id="SM00644"/>
    </source>
</evidence>
<evidence type="ECO:0000256" key="3">
    <source>
        <dbReference type="ARBA" id="ARBA00011901"/>
    </source>
</evidence>
<gene>
    <name evidence="9" type="ORF">H9660_12430</name>
</gene>
<accession>A0ABR8Q6A6</accession>
<dbReference type="CDD" id="cd06583">
    <property type="entry name" value="PGRP"/>
    <property type="match status" value="1"/>
</dbReference>
<dbReference type="InterPro" id="IPR036505">
    <property type="entry name" value="Amidase/PGRP_sf"/>
</dbReference>
<evidence type="ECO:0000313" key="9">
    <source>
        <dbReference type="EMBL" id="MBD7915953.1"/>
    </source>
</evidence>
<evidence type="ECO:0000256" key="4">
    <source>
        <dbReference type="ARBA" id="ARBA00022801"/>
    </source>
</evidence>
<keyword evidence="10" id="KW-1185">Reference proteome</keyword>
<evidence type="ECO:0000313" key="10">
    <source>
        <dbReference type="Proteomes" id="UP000640335"/>
    </source>
</evidence>
<evidence type="ECO:0000256" key="1">
    <source>
        <dbReference type="ARBA" id="ARBA00001561"/>
    </source>
</evidence>
<evidence type="ECO:0000256" key="7">
    <source>
        <dbReference type="ARBA" id="ARBA00023316"/>
    </source>
</evidence>
<dbReference type="RefSeq" id="WP_191750703.1">
    <property type="nucleotide sequence ID" value="NZ_JACSQZ010000052.1"/>
</dbReference>
<keyword evidence="6" id="KW-0178">Competence</keyword>
<dbReference type="EC" id="3.5.1.28" evidence="3"/>
<proteinExistence type="inferred from homology"/>
<dbReference type="PANTHER" id="PTHR30417:SF11">
    <property type="entry name" value="N-ACETYLMURAMOYL-L-ALANINE AMIDASE XLYA"/>
    <property type="match status" value="1"/>
</dbReference>
<name>A0ABR8Q6A6_9CLOT</name>
<keyword evidence="7" id="KW-0961">Cell wall biogenesis/degradation</keyword>
<dbReference type="SUPFAM" id="SSF55846">
    <property type="entry name" value="N-acetylmuramoyl-L-alanine amidase-like"/>
    <property type="match status" value="1"/>
</dbReference>
<dbReference type="EMBL" id="JACSQZ010000052">
    <property type="protein sequence ID" value="MBD7915953.1"/>
    <property type="molecule type" value="Genomic_DNA"/>
</dbReference>
<dbReference type="Pfam" id="PF01510">
    <property type="entry name" value="Amidase_2"/>
    <property type="match status" value="1"/>
</dbReference>
<dbReference type="Gene3D" id="3.40.80.10">
    <property type="entry name" value="Peptidoglycan recognition protein-like"/>
    <property type="match status" value="1"/>
</dbReference>
<evidence type="ECO:0000256" key="5">
    <source>
        <dbReference type="ARBA" id="ARBA00022969"/>
    </source>
</evidence>
<dbReference type="InterPro" id="IPR002502">
    <property type="entry name" value="Amidase_domain"/>
</dbReference>
<evidence type="ECO:0000256" key="6">
    <source>
        <dbReference type="ARBA" id="ARBA00023287"/>
    </source>
</evidence>
<organism evidence="9 10">
    <name type="scientific">Clostridium gallinarum</name>
    <dbReference type="NCBI Taxonomy" id="2762246"/>
    <lineage>
        <taxon>Bacteria</taxon>
        <taxon>Bacillati</taxon>
        <taxon>Bacillota</taxon>
        <taxon>Clostridia</taxon>
        <taxon>Eubacteriales</taxon>
        <taxon>Clostridiaceae</taxon>
        <taxon>Clostridium</taxon>
    </lineage>
</organism>